<organism evidence="1 2">
    <name type="scientific">Halomonas daqiaonensis</name>
    <dbReference type="NCBI Taxonomy" id="650850"/>
    <lineage>
        <taxon>Bacteria</taxon>
        <taxon>Pseudomonadati</taxon>
        <taxon>Pseudomonadota</taxon>
        <taxon>Gammaproteobacteria</taxon>
        <taxon>Oceanospirillales</taxon>
        <taxon>Halomonadaceae</taxon>
        <taxon>Halomonas</taxon>
    </lineage>
</organism>
<dbReference type="Proteomes" id="UP000198807">
    <property type="component" value="Unassembled WGS sequence"/>
</dbReference>
<dbReference type="EMBL" id="FOBC01000010">
    <property type="protein sequence ID" value="SEL45021.1"/>
    <property type="molecule type" value="Genomic_DNA"/>
</dbReference>
<reference evidence="2" key="1">
    <citation type="submission" date="2016-10" db="EMBL/GenBank/DDBJ databases">
        <authorList>
            <person name="Varghese N."/>
            <person name="Submissions S."/>
        </authorList>
    </citation>
    <scope>NUCLEOTIDE SEQUENCE [LARGE SCALE GENOMIC DNA]</scope>
    <source>
        <strain evidence="2">CGMCC 1.9150</strain>
    </source>
</reference>
<name>A0A1H7QA33_9GAMM</name>
<dbReference type="STRING" id="650850.SAMN04488129_11061"/>
<sequence>MEAELIFNLWAIYDADSGTVYGLSGKAYNLSGTDRKKLDFLKIASRTDYVTAKRYRVPERFSITFSDAVSQRGVTYLNAVHDPNAQLFEEVFQHIEAELPPLPDFSGGDVVNVRQTIPEDPLCVTTVLYEDEVGDIRPVITDEDREWIAQHQAMVLGQ</sequence>
<dbReference type="OrthoDB" id="4775342at2"/>
<proteinExistence type="predicted"/>
<evidence type="ECO:0000313" key="1">
    <source>
        <dbReference type="EMBL" id="SEL45021.1"/>
    </source>
</evidence>
<dbReference type="AlphaFoldDB" id="A0A1H7QA33"/>
<keyword evidence="2" id="KW-1185">Reference proteome</keyword>
<protein>
    <submittedName>
        <fullName evidence="1">Uncharacterized protein</fullName>
    </submittedName>
</protein>
<dbReference type="RefSeq" id="WP_089713138.1">
    <property type="nucleotide sequence ID" value="NZ_FOBC01000010.1"/>
</dbReference>
<gene>
    <name evidence="1" type="ORF">SAMN04488129_11061</name>
</gene>
<evidence type="ECO:0000313" key="2">
    <source>
        <dbReference type="Proteomes" id="UP000198807"/>
    </source>
</evidence>
<accession>A0A1H7QA33</accession>